<keyword evidence="1" id="KW-1133">Transmembrane helix</keyword>
<sequence>MKKKKGNLLVITGIVFLIAGAYINYWRFRWLICWIGYVTDPEPKIGIIGGGMDPVQRFFLDMNILEIAGMVMIAAAPALIVMGAVIICSRQRPK</sequence>
<dbReference type="RefSeq" id="WP_037296517.1">
    <property type="nucleotide sequence ID" value="NZ_ATAX01000006.1"/>
</dbReference>
<evidence type="ECO:0000313" key="2">
    <source>
        <dbReference type="EMBL" id="EWM55126.1"/>
    </source>
</evidence>
<feature type="transmembrane region" description="Helical" evidence="1">
    <location>
        <begin position="7"/>
        <end position="25"/>
    </location>
</feature>
<comment type="caution">
    <text evidence="2">The sequence shown here is derived from an EMBL/GenBank/DDBJ whole genome shotgun (WGS) entry which is preliminary data.</text>
</comment>
<reference evidence="2 3" key="1">
    <citation type="journal article" date="2014" name="PLoS ONE">
        <title>Rumen cellulosomics: divergent fiber-degrading strategies revealed by comparative genome-wide analysis of six ruminococcal strains.</title>
        <authorList>
            <person name="Dassa B."/>
            <person name="Borovok I."/>
            <person name="Ruimy-Israeli V."/>
            <person name="Lamed R."/>
            <person name="Flint H.J."/>
            <person name="Duncan S.H."/>
            <person name="Henrissat B."/>
            <person name="Coutinho P."/>
            <person name="Morrison M."/>
            <person name="Mosoni P."/>
            <person name="Yeoman C.J."/>
            <person name="White B.A."/>
            <person name="Bayer E.A."/>
        </authorList>
    </citation>
    <scope>NUCLEOTIDE SEQUENCE [LARGE SCALE GENOMIC DNA]</scope>
    <source>
        <strain evidence="2 3">007c</strain>
    </source>
</reference>
<evidence type="ECO:0000256" key="1">
    <source>
        <dbReference type="SAM" id="Phobius"/>
    </source>
</evidence>
<dbReference type="PATRIC" id="fig|1341157.4.peg.231"/>
<accession>W7UJ95</accession>
<keyword evidence="1" id="KW-0812">Transmembrane</keyword>
<name>W7UJ95_RUMFL</name>
<dbReference type="Proteomes" id="UP000019365">
    <property type="component" value="Unassembled WGS sequence"/>
</dbReference>
<feature type="transmembrane region" description="Helical" evidence="1">
    <location>
        <begin position="67"/>
        <end position="88"/>
    </location>
</feature>
<keyword evidence="1" id="KW-0472">Membrane</keyword>
<gene>
    <name evidence="2" type="ORF">RF007C_05485</name>
</gene>
<protein>
    <submittedName>
        <fullName evidence="2">Uncharacterized protein</fullName>
    </submittedName>
</protein>
<organism evidence="2 3">
    <name type="scientific">Ruminococcus flavefaciens 007c</name>
    <dbReference type="NCBI Taxonomy" id="1341157"/>
    <lineage>
        <taxon>Bacteria</taxon>
        <taxon>Bacillati</taxon>
        <taxon>Bacillota</taxon>
        <taxon>Clostridia</taxon>
        <taxon>Eubacteriales</taxon>
        <taxon>Oscillospiraceae</taxon>
        <taxon>Ruminococcus</taxon>
    </lineage>
</organism>
<dbReference type="AlphaFoldDB" id="W7UJ95"/>
<evidence type="ECO:0000313" key="3">
    <source>
        <dbReference type="Proteomes" id="UP000019365"/>
    </source>
</evidence>
<proteinExistence type="predicted"/>
<dbReference type="EMBL" id="ATAX01000006">
    <property type="protein sequence ID" value="EWM55126.1"/>
    <property type="molecule type" value="Genomic_DNA"/>
</dbReference>
<keyword evidence="3" id="KW-1185">Reference proteome</keyword>